<dbReference type="InterPro" id="IPR004883">
    <property type="entry name" value="LOB"/>
</dbReference>
<dbReference type="EMBL" id="AMZH03001566">
    <property type="protein sequence ID" value="RRT78860.1"/>
    <property type="molecule type" value="Genomic_DNA"/>
</dbReference>
<feature type="compositionally biased region" description="Basic and acidic residues" evidence="2">
    <location>
        <begin position="246"/>
        <end position="260"/>
    </location>
</feature>
<protein>
    <recommendedName>
        <fullName evidence="3">LOB domain-containing protein</fullName>
    </recommendedName>
</protein>
<evidence type="ECO:0000259" key="3">
    <source>
        <dbReference type="Pfam" id="PF03195"/>
    </source>
</evidence>
<accession>A0A427ARL8</accession>
<dbReference type="PANTHER" id="PTHR31304:SF1">
    <property type="entry name" value="LOB DOMAIN-CONTAINING PROTEIN 39"/>
    <property type="match status" value="1"/>
</dbReference>
<feature type="compositionally biased region" description="Polar residues" evidence="2">
    <location>
        <begin position="269"/>
        <end position="300"/>
    </location>
</feature>
<organism evidence="4 5">
    <name type="scientific">Ensete ventricosum</name>
    <name type="common">Abyssinian banana</name>
    <name type="synonym">Musa ensete</name>
    <dbReference type="NCBI Taxonomy" id="4639"/>
    <lineage>
        <taxon>Eukaryota</taxon>
        <taxon>Viridiplantae</taxon>
        <taxon>Streptophyta</taxon>
        <taxon>Embryophyta</taxon>
        <taxon>Tracheophyta</taxon>
        <taxon>Spermatophyta</taxon>
        <taxon>Magnoliopsida</taxon>
        <taxon>Liliopsida</taxon>
        <taxon>Zingiberales</taxon>
        <taxon>Musaceae</taxon>
        <taxon>Ensete</taxon>
    </lineage>
</organism>
<evidence type="ECO:0000313" key="4">
    <source>
        <dbReference type="EMBL" id="RRT78860.1"/>
    </source>
</evidence>
<evidence type="ECO:0000313" key="5">
    <source>
        <dbReference type="Proteomes" id="UP000287651"/>
    </source>
</evidence>
<feature type="domain" description="LOB" evidence="3">
    <location>
        <begin position="166"/>
        <end position="205"/>
    </location>
</feature>
<gene>
    <name evidence="4" type="ORF">B296_00025566</name>
</gene>
<name>A0A427ARL8_ENSVE</name>
<dbReference type="Proteomes" id="UP000287651">
    <property type="component" value="Unassembled WGS sequence"/>
</dbReference>
<feature type="region of interest" description="Disordered" evidence="2">
    <location>
        <begin position="233"/>
        <end position="314"/>
    </location>
</feature>
<sequence length="314" mass="34076">MLIGSIGCGSVPSHGVEARVEDTRPVASPRGCIPIGHPRLRNPSRHAPRIPSNDRPVIPGVAEVLLTSIAIDERYVEDELQRLPGTAQGLQRHLRPPSVHPVDRWGRRAGARHRLRGQVRRPVQPPLLPLLRPPFPSPRYTCTLHRCSPLRSKTLVVSFLFHVLYAAAFRSLLYEACGRTINPVNGATGLLWTGNWHLCQAAADTVLGGGTIRPLLDLGGDADVEELYRFQKAGASSSSSSPPRKMPKDPESKVPPKFDLDLCLMPSSPEAQGQGNWRASTPSATSESSVTTTNEGSAGDQTAEEKPTLLNLFV</sequence>
<comment type="similarity">
    <text evidence="1">Belongs to the LOB domain-containing protein family.</text>
</comment>
<evidence type="ECO:0000256" key="2">
    <source>
        <dbReference type="SAM" id="MobiDB-lite"/>
    </source>
</evidence>
<reference evidence="4 5" key="1">
    <citation type="journal article" date="2014" name="Agronomy (Basel)">
        <title>A Draft Genome Sequence for Ensete ventricosum, the Drought-Tolerant Tree Against Hunger.</title>
        <authorList>
            <person name="Harrison J."/>
            <person name="Moore K.A."/>
            <person name="Paszkiewicz K."/>
            <person name="Jones T."/>
            <person name="Grant M."/>
            <person name="Ambacheew D."/>
            <person name="Muzemil S."/>
            <person name="Studholme D.J."/>
        </authorList>
    </citation>
    <scope>NUCLEOTIDE SEQUENCE [LARGE SCALE GENOMIC DNA]</scope>
</reference>
<proteinExistence type="inferred from homology"/>
<dbReference type="PANTHER" id="PTHR31304">
    <property type="entry name" value="LOB DOMAIN-CONTAINING PROTEIN 38"/>
    <property type="match status" value="1"/>
</dbReference>
<comment type="caution">
    <text evidence="4">The sequence shown here is derived from an EMBL/GenBank/DDBJ whole genome shotgun (WGS) entry which is preliminary data.</text>
</comment>
<dbReference type="GO" id="GO:0010468">
    <property type="term" value="P:regulation of gene expression"/>
    <property type="evidence" value="ECO:0007669"/>
    <property type="project" value="TreeGrafter"/>
</dbReference>
<dbReference type="AlphaFoldDB" id="A0A427ARL8"/>
<evidence type="ECO:0000256" key="1">
    <source>
        <dbReference type="ARBA" id="ARBA00005474"/>
    </source>
</evidence>
<dbReference type="Pfam" id="PF03195">
    <property type="entry name" value="LOB"/>
    <property type="match status" value="1"/>
</dbReference>